<sequence>MWVSTRSPITPDSSQTSNQSISAGVDCFELNPPLFNVTNPGSFCTHSDHSLITSPLQLVSVQFPMESTAGYSQASPSFLSFTILDINSFRWDVGQSLGLDGFLMAFWQFNWDFVNDGVMDFQGVFRVRQRKCWQRGKVVGKVISKSHNAFVEGRQILDAVLMVIVMLVVSCNELLPIGRMENAGKLA</sequence>
<name>A0A438KCC6_VITVI</name>
<gene>
    <name evidence="1" type="ORF">CK203_007071</name>
</gene>
<evidence type="ECO:0000313" key="1">
    <source>
        <dbReference type="EMBL" id="RVX18861.1"/>
    </source>
</evidence>
<proteinExistence type="predicted"/>
<reference evidence="1 2" key="1">
    <citation type="journal article" date="2018" name="PLoS Genet.">
        <title>Population sequencing reveals clonal diversity and ancestral inbreeding in the grapevine cultivar Chardonnay.</title>
        <authorList>
            <person name="Roach M.J."/>
            <person name="Johnson D.L."/>
            <person name="Bohlmann J."/>
            <person name="van Vuuren H.J."/>
            <person name="Jones S.J."/>
            <person name="Pretorius I.S."/>
            <person name="Schmidt S.A."/>
            <person name="Borneman A.R."/>
        </authorList>
    </citation>
    <scope>NUCLEOTIDE SEQUENCE [LARGE SCALE GENOMIC DNA]</scope>
    <source>
        <strain evidence="2">cv. Chardonnay</strain>
        <tissue evidence="1">Leaf</tissue>
    </source>
</reference>
<comment type="caution">
    <text evidence="1">The sequence shown here is derived from an EMBL/GenBank/DDBJ whole genome shotgun (WGS) entry which is preliminary data.</text>
</comment>
<dbReference type="EMBL" id="QGNW01000010">
    <property type="protein sequence ID" value="RVX18861.1"/>
    <property type="molecule type" value="Genomic_DNA"/>
</dbReference>
<dbReference type="Proteomes" id="UP000288805">
    <property type="component" value="Unassembled WGS sequence"/>
</dbReference>
<protein>
    <submittedName>
        <fullName evidence="1">Uncharacterized protein</fullName>
    </submittedName>
</protein>
<dbReference type="AlphaFoldDB" id="A0A438KCC6"/>
<organism evidence="1 2">
    <name type="scientific">Vitis vinifera</name>
    <name type="common">Grape</name>
    <dbReference type="NCBI Taxonomy" id="29760"/>
    <lineage>
        <taxon>Eukaryota</taxon>
        <taxon>Viridiplantae</taxon>
        <taxon>Streptophyta</taxon>
        <taxon>Embryophyta</taxon>
        <taxon>Tracheophyta</taxon>
        <taxon>Spermatophyta</taxon>
        <taxon>Magnoliopsida</taxon>
        <taxon>eudicotyledons</taxon>
        <taxon>Gunneridae</taxon>
        <taxon>Pentapetalae</taxon>
        <taxon>rosids</taxon>
        <taxon>Vitales</taxon>
        <taxon>Vitaceae</taxon>
        <taxon>Viteae</taxon>
        <taxon>Vitis</taxon>
    </lineage>
</organism>
<evidence type="ECO:0000313" key="2">
    <source>
        <dbReference type="Proteomes" id="UP000288805"/>
    </source>
</evidence>
<accession>A0A438KCC6</accession>